<reference evidence="2" key="1">
    <citation type="submission" date="2020-06" db="EMBL/GenBank/DDBJ databases">
        <authorList>
            <consortium name="Plant Systems Biology data submission"/>
        </authorList>
    </citation>
    <scope>NUCLEOTIDE SEQUENCE</scope>
    <source>
        <strain evidence="2">D6</strain>
    </source>
</reference>
<gene>
    <name evidence="2" type="ORF">SEMRO_2346_G324240.1</name>
</gene>
<evidence type="ECO:0000313" key="2">
    <source>
        <dbReference type="EMBL" id="CAB9528891.1"/>
    </source>
</evidence>
<accession>A0A9N8EX64</accession>
<keyword evidence="1" id="KW-0732">Signal</keyword>
<dbReference type="AlphaFoldDB" id="A0A9N8EX64"/>
<evidence type="ECO:0000313" key="3">
    <source>
        <dbReference type="Proteomes" id="UP001153069"/>
    </source>
</evidence>
<evidence type="ECO:0000256" key="1">
    <source>
        <dbReference type="SAM" id="SignalP"/>
    </source>
</evidence>
<organism evidence="2 3">
    <name type="scientific">Seminavis robusta</name>
    <dbReference type="NCBI Taxonomy" id="568900"/>
    <lineage>
        <taxon>Eukaryota</taxon>
        <taxon>Sar</taxon>
        <taxon>Stramenopiles</taxon>
        <taxon>Ochrophyta</taxon>
        <taxon>Bacillariophyta</taxon>
        <taxon>Bacillariophyceae</taxon>
        <taxon>Bacillariophycidae</taxon>
        <taxon>Naviculales</taxon>
        <taxon>Naviculaceae</taxon>
        <taxon>Seminavis</taxon>
    </lineage>
</organism>
<comment type="caution">
    <text evidence="2">The sequence shown here is derived from an EMBL/GenBank/DDBJ whole genome shotgun (WGS) entry which is preliminary data.</text>
</comment>
<dbReference type="EMBL" id="CAICTM010002344">
    <property type="protein sequence ID" value="CAB9528891.1"/>
    <property type="molecule type" value="Genomic_DNA"/>
</dbReference>
<proteinExistence type="predicted"/>
<dbReference type="Proteomes" id="UP001153069">
    <property type="component" value="Unassembled WGS sequence"/>
</dbReference>
<name>A0A9N8EX64_9STRA</name>
<feature type="signal peptide" evidence="1">
    <location>
        <begin position="1"/>
        <end position="22"/>
    </location>
</feature>
<feature type="chain" id="PRO_5040474055" evidence="1">
    <location>
        <begin position="23"/>
        <end position="169"/>
    </location>
</feature>
<protein>
    <submittedName>
        <fullName evidence="2">Uncharacterized protein</fullName>
    </submittedName>
</protein>
<sequence>MKLTSFLLLWSLGGWSPFVANADQRAQVTLTLDEFEDLYSTAKLKDVYRKLQDQKQRNHDEHLSKLEQLKQQHQQEIFPTNFQVLEYAAIGNYNATAATSTTDDNNMAVFDMKMTIRVMGDERLRTLGPCKAKSTGDADSSLVDEYSKMCELLTVPSPTECITSWIAVT</sequence>
<keyword evidence="3" id="KW-1185">Reference proteome</keyword>